<dbReference type="HOGENOM" id="CLU_066192_17_14_6"/>
<dbReference type="CDD" id="cd00093">
    <property type="entry name" value="HTH_XRE"/>
    <property type="match status" value="1"/>
</dbReference>
<accession>I3Y8A2</accession>
<dbReference type="OrthoDB" id="5772764at2"/>
<proteinExistence type="predicted"/>
<reference evidence="3 4" key="1">
    <citation type="submission" date="2012-06" db="EMBL/GenBank/DDBJ databases">
        <title>Complete sequence of Thiocystis violascens DSM 198.</title>
        <authorList>
            <consortium name="US DOE Joint Genome Institute"/>
            <person name="Lucas S."/>
            <person name="Han J."/>
            <person name="Lapidus A."/>
            <person name="Cheng J.-F."/>
            <person name="Goodwin L."/>
            <person name="Pitluck S."/>
            <person name="Peters L."/>
            <person name="Ovchinnikova G."/>
            <person name="Teshima H."/>
            <person name="Detter J.C."/>
            <person name="Han C."/>
            <person name="Tapia R."/>
            <person name="Land M."/>
            <person name="Hauser L."/>
            <person name="Kyrpides N."/>
            <person name="Ivanova N."/>
            <person name="Pagani I."/>
            <person name="Vogl K."/>
            <person name="Liu Z."/>
            <person name="Frigaard N.-U."/>
            <person name="Bryant D."/>
            <person name="Woyke T."/>
        </authorList>
    </citation>
    <scope>NUCLEOTIDE SEQUENCE [LARGE SCALE GENOMIC DNA]</scope>
    <source>
        <strain evidence="4">ATCC 17096 / DSM 198 / 6111</strain>
    </source>
</reference>
<dbReference type="GO" id="GO:0003677">
    <property type="term" value="F:DNA binding"/>
    <property type="evidence" value="ECO:0007669"/>
    <property type="project" value="UniProtKB-KW"/>
</dbReference>
<protein>
    <submittedName>
        <fullName evidence="3">Putative transcriptional regulator</fullName>
    </submittedName>
</protein>
<evidence type="ECO:0000313" key="4">
    <source>
        <dbReference type="Proteomes" id="UP000006062"/>
    </source>
</evidence>
<dbReference type="InterPro" id="IPR001387">
    <property type="entry name" value="Cro/C1-type_HTH"/>
</dbReference>
<dbReference type="Gene3D" id="1.10.260.40">
    <property type="entry name" value="lambda repressor-like DNA-binding domains"/>
    <property type="match status" value="1"/>
</dbReference>
<dbReference type="eggNOG" id="COG1476">
    <property type="taxonomic scope" value="Bacteria"/>
</dbReference>
<evidence type="ECO:0000259" key="2">
    <source>
        <dbReference type="PROSITE" id="PS50943"/>
    </source>
</evidence>
<keyword evidence="1" id="KW-0238">DNA-binding</keyword>
<dbReference type="PANTHER" id="PTHR46558">
    <property type="entry name" value="TRACRIPTIONAL REGULATORY PROTEIN-RELATED-RELATED"/>
    <property type="match status" value="1"/>
</dbReference>
<keyword evidence="4" id="KW-1185">Reference proteome</keyword>
<dbReference type="STRING" id="765911.Thivi_1194"/>
<gene>
    <name evidence="3" type="ordered locus">Thivi_1194</name>
</gene>
<dbReference type="InterPro" id="IPR010982">
    <property type="entry name" value="Lambda_DNA-bd_dom_sf"/>
</dbReference>
<name>I3Y8A2_THIV6</name>
<dbReference type="PROSITE" id="PS50943">
    <property type="entry name" value="HTH_CROC1"/>
    <property type="match status" value="1"/>
</dbReference>
<dbReference type="Pfam" id="PF01381">
    <property type="entry name" value="HTH_3"/>
    <property type="match status" value="1"/>
</dbReference>
<dbReference type="EMBL" id="CP003154">
    <property type="protein sequence ID" value="AFL73220.1"/>
    <property type="molecule type" value="Genomic_DNA"/>
</dbReference>
<dbReference type="KEGG" id="tvi:Thivi_1194"/>
<dbReference type="AlphaFoldDB" id="I3Y8A2"/>
<evidence type="ECO:0000313" key="3">
    <source>
        <dbReference type="EMBL" id="AFL73220.1"/>
    </source>
</evidence>
<organism evidence="3 4">
    <name type="scientific">Thiocystis violascens (strain ATCC 17096 / DSM 198 / 6111)</name>
    <name type="common">Chromatium violascens</name>
    <dbReference type="NCBI Taxonomy" id="765911"/>
    <lineage>
        <taxon>Bacteria</taxon>
        <taxon>Pseudomonadati</taxon>
        <taxon>Pseudomonadota</taxon>
        <taxon>Gammaproteobacteria</taxon>
        <taxon>Chromatiales</taxon>
        <taxon>Chromatiaceae</taxon>
        <taxon>Thiocystis</taxon>
    </lineage>
</organism>
<dbReference type="SMART" id="SM00530">
    <property type="entry name" value="HTH_XRE"/>
    <property type="match status" value="1"/>
</dbReference>
<dbReference type="RefSeq" id="WP_014777704.1">
    <property type="nucleotide sequence ID" value="NC_018012.1"/>
</dbReference>
<dbReference type="SUPFAM" id="SSF47413">
    <property type="entry name" value="lambda repressor-like DNA-binding domains"/>
    <property type="match status" value="1"/>
</dbReference>
<dbReference type="PANTHER" id="PTHR46558:SF11">
    <property type="entry name" value="HTH-TYPE TRANSCRIPTIONAL REGULATOR XRE"/>
    <property type="match status" value="1"/>
</dbReference>
<evidence type="ECO:0000256" key="1">
    <source>
        <dbReference type="ARBA" id="ARBA00023125"/>
    </source>
</evidence>
<feature type="domain" description="HTH cro/C1-type" evidence="2">
    <location>
        <begin position="9"/>
        <end position="63"/>
    </location>
</feature>
<dbReference type="Proteomes" id="UP000006062">
    <property type="component" value="Chromosome"/>
</dbReference>
<sequence>MKAKLGEALRLVRSFHDISQIELAYRLGISRSYLSELESGKKTPSIDLLASYAKVFEIPISYLLLFYETLEENDTSSKVRSVATQKALRLLNWIESIRKSNQSDAA</sequence>